<name>A0A1I3K6F4_9BACL</name>
<evidence type="ECO:0000313" key="2">
    <source>
        <dbReference type="Proteomes" id="UP000199545"/>
    </source>
</evidence>
<reference evidence="1 2" key="1">
    <citation type="submission" date="2016-10" db="EMBL/GenBank/DDBJ databases">
        <authorList>
            <person name="de Groot N.N."/>
        </authorList>
    </citation>
    <scope>NUCLEOTIDE SEQUENCE [LARGE SCALE GENOMIC DNA]</scope>
    <source>
        <strain evidence="1 2">DSM 44778</strain>
    </source>
</reference>
<organism evidence="1 2">
    <name type="scientific">Thermoflavimicrobium dichotomicum</name>
    <dbReference type="NCBI Taxonomy" id="46223"/>
    <lineage>
        <taxon>Bacteria</taxon>
        <taxon>Bacillati</taxon>
        <taxon>Bacillota</taxon>
        <taxon>Bacilli</taxon>
        <taxon>Bacillales</taxon>
        <taxon>Thermoactinomycetaceae</taxon>
        <taxon>Thermoflavimicrobium</taxon>
    </lineage>
</organism>
<proteinExistence type="predicted"/>
<evidence type="ECO:0000313" key="1">
    <source>
        <dbReference type="EMBL" id="SFI68026.1"/>
    </source>
</evidence>
<accession>A0A1I3K6F4</accession>
<dbReference type="RefSeq" id="WP_093227401.1">
    <property type="nucleotide sequence ID" value="NZ_FORR01000001.1"/>
</dbReference>
<dbReference type="AlphaFoldDB" id="A0A1I3K6F4"/>
<dbReference type="Proteomes" id="UP000199545">
    <property type="component" value="Unassembled WGS sequence"/>
</dbReference>
<sequence>MKDWIRKFAENAPKKSTGISPLNQSVMKKDISILLALDEEVRQKKPTVNPKLILKIVKYVYSKYINPDESVEKKKDEMLQDILTIVESVEAIVQNLKEKYPHASPDVIESFVEVFLSEYVHK</sequence>
<gene>
    <name evidence="1" type="ORF">SAMN05421852_101350</name>
</gene>
<dbReference type="EMBL" id="FORR01000001">
    <property type="protein sequence ID" value="SFI68026.1"/>
    <property type="molecule type" value="Genomic_DNA"/>
</dbReference>
<protein>
    <submittedName>
        <fullName evidence="1">Uncharacterized protein</fullName>
    </submittedName>
</protein>
<keyword evidence="2" id="KW-1185">Reference proteome</keyword>
<dbReference type="STRING" id="46223.SAMN05421852_101350"/>